<geneLocation type="plasmid" evidence="1">
    <name>pSV2</name>
</geneLocation>
<reference evidence="1" key="2">
    <citation type="submission" date="2002-12" db="EMBL/GenBank/DDBJ databases">
        <title>Complete nucleotide sequence of the linear plasmid pSV2 from Streptomyces violaceoruber SANK95570.</title>
        <authorList>
            <person name="Spatz K."/>
            <person name="Scholz C.J."/>
            <person name="Redenbach M."/>
        </authorList>
    </citation>
    <scope>NUCLEOTIDE SEQUENCE</scope>
    <source>
        <strain evidence="1">SANK95570</strain>
        <plasmid evidence="1">pSV2</plasmid>
    </source>
</reference>
<organism evidence="1">
    <name type="scientific">Streptomyces violaceoruber</name>
    <dbReference type="NCBI Taxonomy" id="1935"/>
    <lineage>
        <taxon>Bacteria</taxon>
        <taxon>Bacillati</taxon>
        <taxon>Actinomycetota</taxon>
        <taxon>Actinomycetes</taxon>
        <taxon>Kitasatosporales</taxon>
        <taxon>Streptomycetaceae</taxon>
        <taxon>Streptomyces</taxon>
        <taxon>Streptomyces violaceoruber group</taxon>
    </lineage>
</organism>
<dbReference type="AlphaFoldDB" id="Q849J1"/>
<accession>Q849J1</accession>
<evidence type="ECO:0000313" key="1">
    <source>
        <dbReference type="EMBL" id="AAO50133.1"/>
    </source>
</evidence>
<keyword evidence="1" id="KW-0614">Plasmid</keyword>
<protein>
    <submittedName>
        <fullName evidence="1">Uncharacterized protein</fullName>
    </submittedName>
</protein>
<sequence length="114" mass="12351">MVAGGVVVGRHGATPRCRCGVHGACEWAKLCATGPERGEAAAMGWFTRDEPEEVVFEEVVDTDGTIWPAFTDDDGVLWIDVDYDVEVTINGAIVGGQIRGAEVDDHGRIWIDYD</sequence>
<gene>
    <name evidence="1" type="primary">pSV2.49</name>
</gene>
<proteinExistence type="predicted"/>
<reference evidence="1" key="1">
    <citation type="journal article" date="2002" name="FEMS Microbiol. Lett.">
        <title>Characterization of the Streptomyces violaceoruber SANK95570 plasmids pSV1 and pSV2.</title>
        <authorList>
            <person name="Spatz K."/>
            <person name="Kohn H."/>
            <person name="Redenbach M."/>
        </authorList>
    </citation>
    <scope>NUCLEOTIDE SEQUENCE</scope>
    <source>
        <strain evidence="1">SANK95570</strain>
        <plasmid evidence="1">pSV2</plasmid>
    </source>
</reference>
<dbReference type="EMBL" id="AY211023">
    <property type="protein sequence ID" value="AAO50133.1"/>
    <property type="molecule type" value="Genomic_DNA"/>
</dbReference>
<name>Q849J1_STRVN</name>